<sequence length="451" mass="49372">MACSAIPAGPRSVAVWEYLRFSGTWLPYPAEVCEQFEKARGQPGGTVVFVNAPGIKPHSVDVVSMRQIFAEDQGSSAAGSTVRRMLYPPDSAPAQGVSWQWLANNKATWYTYSTPLVCLIEKLRLQGWSQVNLQNYYPECIYTLDFSVMVQRNNFSGFSRSVRRLDGLRGYPPSCEDASPAAETYPERQPRTRRKRLAEAAPAELPIKTGPAEGPPGGTPCAQEDCSICREPLCQPSAYAGSGRVVRLRRCSHPLHHACLVAMCQSSPQAGHLQCPVCKALHGVKSGNQPPGHMSCTLLPVSLPGYEGCGTIRVNYHISPGIQGPEHPHPGRPYTARGFPRRGYLPDNDQGRQALALLATAWDRRLMFTVGQSTTTGEEDTVTWNEIHQKTQMHGGAHGYPDPSYLDRLLAELADHGVLPPDMPTGPRPPPPPQQSLLVPKQEPLSPSKQE</sequence>
<dbReference type="PROSITE" id="PS50918">
    <property type="entry name" value="WWE"/>
    <property type="match status" value="2"/>
</dbReference>
<comment type="similarity">
    <text evidence="3 11">Belongs to the Deltex family.</text>
</comment>
<dbReference type="EMBL" id="ABJB010869995">
    <property type="status" value="NOT_ANNOTATED_CDS"/>
    <property type="molecule type" value="Genomic_DNA"/>
</dbReference>
<evidence type="ECO:0000256" key="5">
    <source>
        <dbReference type="ARBA" id="ARBA00022723"/>
    </source>
</evidence>
<evidence type="ECO:0000259" key="14">
    <source>
        <dbReference type="PROSITE" id="PS50918"/>
    </source>
</evidence>
<dbReference type="SUPFAM" id="SSF117839">
    <property type="entry name" value="WWE domain"/>
    <property type="match status" value="2"/>
</dbReference>
<evidence type="ECO:0000313" key="16">
    <source>
        <dbReference type="EnsemblMetazoa" id="ISCW003605-PA"/>
    </source>
</evidence>
<dbReference type="VEuPathDB" id="VectorBase:ISCW003605"/>
<proteinExistence type="evidence at protein level"/>
<dbReference type="Pfam" id="PF18102">
    <property type="entry name" value="DTC"/>
    <property type="match status" value="1"/>
</dbReference>
<dbReference type="EMBL" id="ABJB010058513">
    <property type="status" value="NOT_ANNOTATED_CDS"/>
    <property type="molecule type" value="Genomic_DNA"/>
</dbReference>
<evidence type="ECO:0000256" key="3">
    <source>
        <dbReference type="ARBA" id="ARBA00009413"/>
    </source>
</evidence>
<accession>B7PJZ8</accession>
<keyword evidence="4 11" id="KW-0808">Transferase</keyword>
<evidence type="ECO:0000259" key="13">
    <source>
        <dbReference type="PROSITE" id="PS50089"/>
    </source>
</evidence>
<dbReference type="EMBL" id="ABJB010342833">
    <property type="status" value="NOT_ANNOTATED_CDS"/>
    <property type="molecule type" value="Genomic_DNA"/>
</dbReference>
<evidence type="ECO:0000256" key="1">
    <source>
        <dbReference type="ARBA" id="ARBA00000900"/>
    </source>
</evidence>
<dbReference type="CDD" id="cd16459">
    <property type="entry name" value="RING-H2_DTX1-like"/>
    <property type="match status" value="1"/>
</dbReference>
<dbReference type="PaxDb" id="6945-B7PJZ8"/>
<dbReference type="EnsemblMetazoa" id="ISCW003605-RA">
    <property type="protein sequence ID" value="ISCW003605-PA"/>
    <property type="gene ID" value="ISCW003605"/>
</dbReference>
<dbReference type="InParanoid" id="B7PJZ8"/>
<evidence type="ECO:0000256" key="4">
    <source>
        <dbReference type="ARBA" id="ARBA00022679"/>
    </source>
</evidence>
<dbReference type="EMBL" id="ABJB010642277">
    <property type="status" value="NOT_ANNOTATED_CDS"/>
    <property type="molecule type" value="Genomic_DNA"/>
</dbReference>
<evidence type="ECO:0000256" key="8">
    <source>
        <dbReference type="ARBA" id="ARBA00022833"/>
    </source>
</evidence>
<protein>
    <recommendedName>
        <fullName evidence="11">E3 ubiquitin-protein ligase</fullName>
        <ecNumber evidence="11">2.3.2.27</ecNumber>
    </recommendedName>
</protein>
<dbReference type="InterPro" id="IPR039396">
    <property type="entry name" value="Deltex_C"/>
</dbReference>
<comment type="subcellular location">
    <subcellularLocation>
        <location evidence="11">Cytoplasm</location>
    </subcellularLocation>
</comment>
<dbReference type="SUPFAM" id="SSF57850">
    <property type="entry name" value="RING/U-box"/>
    <property type="match status" value="1"/>
</dbReference>
<dbReference type="STRING" id="6945.B7PJZ8"/>
<evidence type="ECO:0000256" key="7">
    <source>
        <dbReference type="ARBA" id="ARBA00022771"/>
    </source>
</evidence>
<feature type="region of interest" description="Disordered" evidence="12">
    <location>
        <begin position="173"/>
        <end position="219"/>
    </location>
</feature>
<dbReference type="HOGENOM" id="CLU_030422_4_1_1"/>
<dbReference type="EMBL" id="ABJB010957813">
    <property type="status" value="NOT_ANNOTATED_CDS"/>
    <property type="molecule type" value="Genomic_DNA"/>
</dbReference>
<name>B7PJZ8_IXOSC</name>
<dbReference type="CDD" id="cd09633">
    <property type="entry name" value="Deltex_C"/>
    <property type="match status" value="1"/>
</dbReference>
<dbReference type="EMBL" id="DS729379">
    <property type="protein sequence ID" value="EEC06920.1"/>
    <property type="molecule type" value="Genomic_DNA"/>
</dbReference>
<keyword evidence="18" id="KW-1267">Proteomics identification</keyword>
<dbReference type="GO" id="GO:0016567">
    <property type="term" value="P:protein ubiquitination"/>
    <property type="evidence" value="ECO:0000318"/>
    <property type="project" value="GO_Central"/>
</dbReference>
<dbReference type="PANTHER" id="PTHR12622">
    <property type="entry name" value="DELTEX-RELATED"/>
    <property type="match status" value="1"/>
</dbReference>
<dbReference type="VEuPathDB" id="VectorBase:ISCP_023219"/>
<dbReference type="UniPathway" id="UPA00143"/>
<evidence type="ECO:0000313" key="17">
    <source>
        <dbReference type="Proteomes" id="UP000001555"/>
    </source>
</evidence>
<dbReference type="GO" id="GO:0061630">
    <property type="term" value="F:ubiquitin protein ligase activity"/>
    <property type="evidence" value="ECO:0000318"/>
    <property type="project" value="GO_Central"/>
</dbReference>
<dbReference type="InterPro" id="IPR018123">
    <property type="entry name" value="WWE-dom_subgr"/>
</dbReference>
<dbReference type="Gene3D" id="3.30.40.10">
    <property type="entry name" value="Zinc/RING finger domain, C3HC4 (zinc finger)"/>
    <property type="match status" value="1"/>
</dbReference>
<keyword evidence="9" id="KW-0914">Notch signaling pathway</keyword>
<keyword evidence="8 11" id="KW-0862">Zinc</keyword>
<organism>
    <name type="scientific">Ixodes scapularis</name>
    <name type="common">Black-legged tick</name>
    <name type="synonym">Deer tick</name>
    <dbReference type="NCBI Taxonomy" id="6945"/>
    <lineage>
        <taxon>Eukaryota</taxon>
        <taxon>Metazoa</taxon>
        <taxon>Ecdysozoa</taxon>
        <taxon>Arthropoda</taxon>
        <taxon>Chelicerata</taxon>
        <taxon>Arachnida</taxon>
        <taxon>Acari</taxon>
        <taxon>Parasitiformes</taxon>
        <taxon>Ixodida</taxon>
        <taxon>Ixodoidea</taxon>
        <taxon>Ixodidae</taxon>
        <taxon>Ixodinae</taxon>
        <taxon>Ixodes</taxon>
    </lineage>
</organism>
<dbReference type="InterPro" id="IPR004170">
    <property type="entry name" value="WWE_dom"/>
</dbReference>
<keyword evidence="7 10" id="KW-0863">Zinc-finger</keyword>
<evidence type="ECO:0000256" key="2">
    <source>
        <dbReference type="ARBA" id="ARBA00004906"/>
    </source>
</evidence>
<evidence type="ECO:0000256" key="11">
    <source>
        <dbReference type="RuleBase" id="RU367105"/>
    </source>
</evidence>
<dbReference type="InterPro" id="IPR037197">
    <property type="entry name" value="WWE_dom_sf"/>
</dbReference>
<dbReference type="AlphaFoldDB" id="B7PJZ8"/>
<feature type="domain" description="WWE" evidence="14">
    <location>
        <begin position="85"/>
        <end position="164"/>
    </location>
</feature>
<gene>
    <name evidence="15" type="ORF">IscW_ISCW003605</name>
</gene>
<keyword evidence="17" id="KW-1185">Reference proteome</keyword>
<feature type="domain" description="WWE" evidence="14">
    <location>
        <begin position="2"/>
        <end position="84"/>
    </location>
</feature>
<dbReference type="EMBL" id="ABJB010457131">
    <property type="status" value="NOT_ANNOTATED_CDS"/>
    <property type="molecule type" value="Genomic_DNA"/>
</dbReference>
<dbReference type="GO" id="GO:0005654">
    <property type="term" value="C:nucleoplasm"/>
    <property type="evidence" value="ECO:0000318"/>
    <property type="project" value="GO_Central"/>
</dbReference>
<keyword evidence="5 11" id="KW-0479">Metal-binding</keyword>
<reference evidence="15 17" key="1">
    <citation type="submission" date="2008-03" db="EMBL/GenBank/DDBJ databases">
        <title>Annotation of Ixodes scapularis.</title>
        <authorList>
            <consortium name="Ixodes scapularis Genome Project Consortium"/>
            <person name="Caler E."/>
            <person name="Hannick L.I."/>
            <person name="Bidwell S."/>
            <person name="Joardar V."/>
            <person name="Thiagarajan M."/>
            <person name="Amedeo P."/>
            <person name="Galinsky K.J."/>
            <person name="Schobel S."/>
            <person name="Inman J."/>
            <person name="Hostetler J."/>
            <person name="Miller J."/>
            <person name="Hammond M."/>
            <person name="Megy K."/>
            <person name="Lawson D."/>
            <person name="Kodira C."/>
            <person name="Sutton G."/>
            <person name="Meyer J."/>
            <person name="Hill C.A."/>
            <person name="Birren B."/>
            <person name="Nene V."/>
            <person name="Collins F."/>
            <person name="Alarcon-Chaidez F."/>
            <person name="Wikel S."/>
            <person name="Strausberg R."/>
        </authorList>
    </citation>
    <scope>NUCLEOTIDE SEQUENCE [LARGE SCALE GENOMIC DNA]</scope>
    <source>
        <strain evidence="17">Wikel</strain>
        <strain evidence="15">Wikel colony</strain>
    </source>
</reference>
<keyword evidence="6" id="KW-0677">Repeat</keyword>
<dbReference type="InterPro" id="IPR039398">
    <property type="entry name" value="Deltex_fam"/>
</dbReference>
<dbReference type="EC" id="2.3.2.27" evidence="11"/>
<dbReference type="VEuPathDB" id="VectorBase:ISCI003605"/>
<evidence type="ECO:0000256" key="9">
    <source>
        <dbReference type="ARBA" id="ARBA00022976"/>
    </source>
</evidence>
<dbReference type="InterPro" id="IPR013083">
    <property type="entry name" value="Znf_RING/FYVE/PHD"/>
</dbReference>
<dbReference type="Gene3D" id="3.30.390.130">
    <property type="match status" value="1"/>
</dbReference>
<comment type="pathway">
    <text evidence="2 11">Protein modification; protein ubiquitination.</text>
</comment>
<dbReference type="InterPro" id="IPR039399">
    <property type="entry name" value="Deltex_C_sf"/>
</dbReference>
<evidence type="ECO:0007829" key="18">
    <source>
        <dbReference type="PeptideAtlas" id="B7PJZ8"/>
    </source>
</evidence>
<keyword evidence="11" id="KW-0963">Cytoplasm</keyword>
<comment type="catalytic activity">
    <reaction evidence="1 11">
        <text>S-ubiquitinyl-[E2 ubiquitin-conjugating enzyme]-L-cysteine + [acceptor protein]-L-lysine = [E2 ubiquitin-conjugating enzyme]-L-cysteine + N(6)-ubiquitinyl-[acceptor protein]-L-lysine.</text>
        <dbReference type="EC" id="2.3.2.27"/>
    </reaction>
</comment>
<feature type="compositionally biased region" description="Pro residues" evidence="12">
    <location>
        <begin position="421"/>
        <end position="434"/>
    </location>
</feature>
<dbReference type="FunFam" id="3.30.390.130:FF:000001">
    <property type="entry name" value="Probable E3 ubiquitin-protein ligase DTX3"/>
    <property type="match status" value="1"/>
</dbReference>
<evidence type="ECO:0000256" key="10">
    <source>
        <dbReference type="PROSITE-ProRule" id="PRU00175"/>
    </source>
</evidence>
<dbReference type="Proteomes" id="UP000001555">
    <property type="component" value="Unassembled WGS sequence"/>
</dbReference>
<reference evidence="16" key="2">
    <citation type="submission" date="2020-05" db="UniProtKB">
        <authorList>
            <consortium name="EnsemblMetazoa"/>
        </authorList>
    </citation>
    <scope>IDENTIFICATION</scope>
    <source>
        <strain evidence="16">wikel</strain>
    </source>
</reference>
<dbReference type="OrthoDB" id="2449614at2759"/>
<evidence type="ECO:0000313" key="15">
    <source>
        <dbReference type="EMBL" id="EEC06920.1"/>
    </source>
</evidence>
<evidence type="ECO:0000256" key="12">
    <source>
        <dbReference type="SAM" id="MobiDB-lite"/>
    </source>
</evidence>
<dbReference type="GO" id="GO:0005737">
    <property type="term" value="C:cytoplasm"/>
    <property type="evidence" value="ECO:0007669"/>
    <property type="project" value="UniProtKB-SubCell"/>
</dbReference>
<evidence type="ECO:0000256" key="6">
    <source>
        <dbReference type="ARBA" id="ARBA00022737"/>
    </source>
</evidence>
<dbReference type="SMART" id="SM00678">
    <property type="entry name" value="WWE"/>
    <property type="match status" value="2"/>
</dbReference>
<feature type="domain" description="RING-type" evidence="13">
    <location>
        <begin position="226"/>
        <end position="279"/>
    </location>
</feature>
<feature type="region of interest" description="Disordered" evidence="12">
    <location>
        <begin position="415"/>
        <end position="451"/>
    </location>
</feature>
<dbReference type="Gene3D" id="3.30.720.50">
    <property type="match status" value="2"/>
</dbReference>
<dbReference type="GO" id="GO:0007219">
    <property type="term" value="P:Notch signaling pathway"/>
    <property type="evidence" value="ECO:0000318"/>
    <property type="project" value="GO_Central"/>
</dbReference>
<dbReference type="Pfam" id="PF02825">
    <property type="entry name" value="WWE"/>
    <property type="match status" value="2"/>
</dbReference>
<dbReference type="EMBL" id="ABJB010386718">
    <property type="status" value="NOT_ANNOTATED_CDS"/>
    <property type="molecule type" value="Genomic_DNA"/>
</dbReference>
<dbReference type="PROSITE" id="PS50089">
    <property type="entry name" value="ZF_RING_2"/>
    <property type="match status" value="1"/>
</dbReference>
<dbReference type="FunCoup" id="B7PJZ8">
    <property type="interactions" value="661"/>
</dbReference>
<dbReference type="GO" id="GO:0008270">
    <property type="term" value="F:zinc ion binding"/>
    <property type="evidence" value="ECO:0007669"/>
    <property type="project" value="UniProtKB-KW"/>
</dbReference>
<dbReference type="InterPro" id="IPR001841">
    <property type="entry name" value="Znf_RING"/>
</dbReference>